<dbReference type="AlphaFoldDB" id="A0A5J4X8K9"/>
<evidence type="ECO:0000259" key="3">
    <source>
        <dbReference type="PROSITE" id="PS50222"/>
    </source>
</evidence>
<evidence type="ECO:0000313" key="5">
    <source>
        <dbReference type="Proteomes" id="UP000324800"/>
    </source>
</evidence>
<dbReference type="InterPro" id="IPR018247">
    <property type="entry name" value="EF_Hand_1_Ca_BS"/>
</dbReference>
<dbReference type="Gene3D" id="1.10.238.10">
    <property type="entry name" value="EF-hand"/>
    <property type="match status" value="2"/>
</dbReference>
<protein>
    <recommendedName>
        <fullName evidence="3">EF-hand domain-containing protein</fullName>
    </recommendedName>
</protein>
<dbReference type="EMBL" id="SNRW01000171">
    <property type="protein sequence ID" value="KAA6402869.1"/>
    <property type="molecule type" value="Genomic_DNA"/>
</dbReference>
<feature type="domain" description="EF-hand" evidence="3">
    <location>
        <begin position="42"/>
        <end position="75"/>
    </location>
</feature>
<accession>A0A5J4X8K9</accession>
<dbReference type="PROSITE" id="PS00018">
    <property type="entry name" value="EF_HAND_1"/>
    <property type="match status" value="1"/>
</dbReference>
<dbReference type="InterPro" id="IPR002048">
    <property type="entry name" value="EF_hand_dom"/>
</dbReference>
<evidence type="ECO:0000256" key="1">
    <source>
        <dbReference type="ARBA" id="ARBA00022737"/>
    </source>
</evidence>
<comment type="caution">
    <text evidence="4">The sequence shown here is derived from an EMBL/GenBank/DDBJ whole genome shotgun (WGS) entry which is preliminary data.</text>
</comment>
<gene>
    <name evidence="4" type="ORF">EZS28_001608</name>
</gene>
<dbReference type="GO" id="GO:0005509">
    <property type="term" value="F:calcium ion binding"/>
    <property type="evidence" value="ECO:0007669"/>
    <property type="project" value="InterPro"/>
</dbReference>
<keyword evidence="1" id="KW-0677">Repeat</keyword>
<name>A0A5J4X8K9_9EUKA</name>
<dbReference type="PROSITE" id="PS50222">
    <property type="entry name" value="EF_HAND_2"/>
    <property type="match status" value="2"/>
</dbReference>
<dbReference type="OrthoDB" id="26525at2759"/>
<organism evidence="4 5">
    <name type="scientific">Streblomastix strix</name>
    <dbReference type="NCBI Taxonomy" id="222440"/>
    <lineage>
        <taxon>Eukaryota</taxon>
        <taxon>Metamonada</taxon>
        <taxon>Preaxostyla</taxon>
        <taxon>Oxymonadida</taxon>
        <taxon>Streblomastigidae</taxon>
        <taxon>Streblomastix</taxon>
    </lineage>
</organism>
<dbReference type="CDD" id="cd00051">
    <property type="entry name" value="EFh"/>
    <property type="match status" value="1"/>
</dbReference>
<dbReference type="InterPro" id="IPR050403">
    <property type="entry name" value="Myosin_RLC"/>
</dbReference>
<dbReference type="SMART" id="SM00054">
    <property type="entry name" value="EFh"/>
    <property type="match status" value="2"/>
</dbReference>
<dbReference type="InterPro" id="IPR011992">
    <property type="entry name" value="EF-hand-dom_pair"/>
</dbReference>
<dbReference type="PANTHER" id="PTHR23049">
    <property type="entry name" value="MYOSIN REGULATORY LIGHT CHAIN 2"/>
    <property type="match status" value="1"/>
</dbReference>
<dbReference type="Proteomes" id="UP000324800">
    <property type="component" value="Unassembled WGS sequence"/>
</dbReference>
<evidence type="ECO:0000256" key="2">
    <source>
        <dbReference type="ARBA" id="ARBA00022837"/>
    </source>
</evidence>
<reference evidence="4 5" key="1">
    <citation type="submission" date="2019-03" db="EMBL/GenBank/DDBJ databases">
        <title>Single cell metagenomics reveals metabolic interactions within the superorganism composed of flagellate Streblomastix strix and complex community of Bacteroidetes bacteria on its surface.</title>
        <authorList>
            <person name="Treitli S.C."/>
            <person name="Kolisko M."/>
            <person name="Husnik F."/>
            <person name="Keeling P."/>
            <person name="Hampl V."/>
        </authorList>
    </citation>
    <scope>NUCLEOTIDE SEQUENCE [LARGE SCALE GENOMIC DNA]</scope>
    <source>
        <strain evidence="4">ST1C</strain>
    </source>
</reference>
<proteinExistence type="predicted"/>
<sequence length="149" mass="16741">MALQDLSDSELLELFNIVDADRSGTIDREELLFLLHKVGFHEDKEEIDAIVASVDKDGSGDPYEFIQGFQTKVPYEEKEVKAAFAFFAKGTPKGLIKTKHLVEALSDYNKFTNTESDVDKLVQVMVDMGKDIPDVINYNEFAEMIVSGQ</sequence>
<keyword evidence="2" id="KW-0106">Calcium</keyword>
<evidence type="ECO:0000313" key="4">
    <source>
        <dbReference type="EMBL" id="KAA6402869.1"/>
    </source>
</evidence>
<dbReference type="SUPFAM" id="SSF47473">
    <property type="entry name" value="EF-hand"/>
    <property type="match status" value="1"/>
</dbReference>
<dbReference type="Pfam" id="PF13499">
    <property type="entry name" value="EF-hand_7"/>
    <property type="match status" value="1"/>
</dbReference>
<feature type="domain" description="EF-hand" evidence="3">
    <location>
        <begin position="6"/>
        <end position="41"/>
    </location>
</feature>